<evidence type="ECO:0000313" key="2">
    <source>
        <dbReference type="EMBL" id="CAI2162266.1"/>
    </source>
</evidence>
<evidence type="ECO:0000313" key="3">
    <source>
        <dbReference type="Proteomes" id="UP001153678"/>
    </source>
</evidence>
<dbReference type="AlphaFoldDB" id="A0A9W4WHK2"/>
<gene>
    <name evidence="2" type="ORF">FWILDA_LOCUS469</name>
</gene>
<feature type="compositionally biased region" description="Polar residues" evidence="1">
    <location>
        <begin position="35"/>
        <end position="44"/>
    </location>
</feature>
<dbReference type="EMBL" id="CAMKVN010000030">
    <property type="protein sequence ID" value="CAI2162266.1"/>
    <property type="molecule type" value="Genomic_DNA"/>
</dbReference>
<feature type="compositionally biased region" description="Basic and acidic residues" evidence="1">
    <location>
        <begin position="16"/>
        <end position="34"/>
    </location>
</feature>
<keyword evidence="3" id="KW-1185">Reference proteome</keyword>
<sequence>MKKIIAQEIKKPVEEVREIESEVPSVEKTEEAKTEGQSSSSTASTDDEKIAKAVGGTIMATQGLFVRQQATGAVAGKAMESIGDDTGNPNVGAAEVAAKGVVGETVKEVGVEGAKKVFNG</sequence>
<organism evidence="2 3">
    <name type="scientific">Funneliformis geosporum</name>
    <dbReference type="NCBI Taxonomy" id="1117311"/>
    <lineage>
        <taxon>Eukaryota</taxon>
        <taxon>Fungi</taxon>
        <taxon>Fungi incertae sedis</taxon>
        <taxon>Mucoromycota</taxon>
        <taxon>Glomeromycotina</taxon>
        <taxon>Glomeromycetes</taxon>
        <taxon>Glomerales</taxon>
        <taxon>Glomeraceae</taxon>
        <taxon>Funneliformis</taxon>
    </lineage>
</organism>
<protein>
    <submittedName>
        <fullName evidence="2">13543_t:CDS:1</fullName>
    </submittedName>
</protein>
<dbReference type="Proteomes" id="UP001153678">
    <property type="component" value="Unassembled WGS sequence"/>
</dbReference>
<feature type="region of interest" description="Disordered" evidence="1">
    <location>
        <begin position="16"/>
        <end position="48"/>
    </location>
</feature>
<reference evidence="2" key="1">
    <citation type="submission" date="2022-08" db="EMBL/GenBank/DDBJ databases">
        <authorList>
            <person name="Kallberg Y."/>
            <person name="Tangrot J."/>
            <person name="Rosling A."/>
        </authorList>
    </citation>
    <scope>NUCLEOTIDE SEQUENCE</scope>
    <source>
        <strain evidence="2">Wild A</strain>
    </source>
</reference>
<proteinExistence type="predicted"/>
<evidence type="ECO:0000256" key="1">
    <source>
        <dbReference type="SAM" id="MobiDB-lite"/>
    </source>
</evidence>
<accession>A0A9W4WHK2</accession>
<name>A0A9W4WHK2_9GLOM</name>
<comment type="caution">
    <text evidence="2">The sequence shown here is derived from an EMBL/GenBank/DDBJ whole genome shotgun (WGS) entry which is preliminary data.</text>
</comment>